<dbReference type="GO" id="GO:0003676">
    <property type="term" value="F:nucleic acid binding"/>
    <property type="evidence" value="ECO:0007669"/>
    <property type="project" value="InterPro"/>
</dbReference>
<dbReference type="Pfam" id="PF13482">
    <property type="entry name" value="RNase_H_2"/>
    <property type="match status" value="1"/>
</dbReference>
<accession>A0A9D2B2L1</accession>
<dbReference type="PANTHER" id="PTHR38462:SF1">
    <property type="entry name" value="YPRB RIBONUCLEASE H-LIKE DOMAIN-CONTAINING PROTEIN"/>
    <property type="match status" value="1"/>
</dbReference>
<dbReference type="EMBL" id="DXEX01000010">
    <property type="protein sequence ID" value="HIX58166.1"/>
    <property type="molecule type" value="Genomic_DNA"/>
</dbReference>
<feature type="domain" description="YprB ribonuclease H-like" evidence="1">
    <location>
        <begin position="30"/>
        <end position="198"/>
    </location>
</feature>
<dbReference type="InterPro" id="IPR038720">
    <property type="entry name" value="YprB_RNase_H-like_dom"/>
</dbReference>
<name>A0A9D2B2L1_9FIRM</name>
<dbReference type="InterPro" id="IPR036397">
    <property type="entry name" value="RNaseH_sf"/>
</dbReference>
<sequence length="334" mass="38738">MIVKKTPILQNFPVSEIVNNLSLSPSSRSIFLDIETNGLSPRSHFVYLIGALDFSDNSFQLCQWFAQSPEEEPEILAAFQSFAEGCHILVHFNGNRFDLPFLEKRYQRHNMPSFLSAVASYDLCRELKDIQALTKLANRKFSTAEEFLGLTRENDCSGRECIDLYQRYYATGDDAYLEPILYHNRMDLEHLPALFSLLNYRQIQDGNFTLQDLQLTDQGLAGQFQLEEPVPRLISYQGTEAYLTAEERVLKVFLPLSQDRLKLYHSPCREYYYLPEEDSAVHKSVGIYVDKSRRKAATPQTCYTWFSVTPEFLENTAQSEPYFRKNLRFLLGFF</sequence>
<dbReference type="AlphaFoldDB" id="A0A9D2B2L1"/>
<comment type="caution">
    <text evidence="2">The sequence shown here is derived from an EMBL/GenBank/DDBJ whole genome shotgun (WGS) entry which is preliminary data.</text>
</comment>
<dbReference type="SUPFAM" id="SSF53098">
    <property type="entry name" value="Ribonuclease H-like"/>
    <property type="match status" value="1"/>
</dbReference>
<dbReference type="Gene3D" id="3.30.420.10">
    <property type="entry name" value="Ribonuclease H-like superfamily/Ribonuclease H"/>
    <property type="match status" value="1"/>
</dbReference>
<organism evidence="2 3">
    <name type="scientific">Candidatus Blautia gallistercoris</name>
    <dbReference type="NCBI Taxonomy" id="2838490"/>
    <lineage>
        <taxon>Bacteria</taxon>
        <taxon>Bacillati</taxon>
        <taxon>Bacillota</taxon>
        <taxon>Clostridia</taxon>
        <taxon>Lachnospirales</taxon>
        <taxon>Lachnospiraceae</taxon>
        <taxon>Blautia</taxon>
    </lineage>
</organism>
<dbReference type="InterPro" id="IPR012337">
    <property type="entry name" value="RNaseH-like_sf"/>
</dbReference>
<protein>
    <submittedName>
        <fullName evidence="2">Ribonuclease H-like domain-containing protein</fullName>
    </submittedName>
</protein>
<gene>
    <name evidence="2" type="ORF">IAA45_00405</name>
</gene>
<proteinExistence type="predicted"/>
<dbReference type="Proteomes" id="UP000886817">
    <property type="component" value="Unassembled WGS sequence"/>
</dbReference>
<reference evidence="2" key="2">
    <citation type="submission" date="2021-04" db="EMBL/GenBank/DDBJ databases">
        <authorList>
            <person name="Gilroy R."/>
        </authorList>
    </citation>
    <scope>NUCLEOTIDE SEQUENCE</scope>
    <source>
        <strain evidence="2">ChiSjej1B19-8411</strain>
    </source>
</reference>
<dbReference type="PANTHER" id="PTHR38462">
    <property type="entry name" value="EXONUCLEASE-LIKE PROTEIN"/>
    <property type="match status" value="1"/>
</dbReference>
<reference evidence="2" key="1">
    <citation type="journal article" date="2021" name="PeerJ">
        <title>Extensive microbial diversity within the chicken gut microbiome revealed by metagenomics and culture.</title>
        <authorList>
            <person name="Gilroy R."/>
            <person name="Ravi A."/>
            <person name="Getino M."/>
            <person name="Pursley I."/>
            <person name="Horton D.L."/>
            <person name="Alikhan N.F."/>
            <person name="Baker D."/>
            <person name="Gharbi K."/>
            <person name="Hall N."/>
            <person name="Watson M."/>
            <person name="Adriaenssens E.M."/>
            <person name="Foster-Nyarko E."/>
            <person name="Jarju S."/>
            <person name="Secka A."/>
            <person name="Antonio M."/>
            <person name="Oren A."/>
            <person name="Chaudhuri R.R."/>
            <person name="La Ragione R."/>
            <person name="Hildebrand F."/>
            <person name="Pallen M.J."/>
        </authorList>
    </citation>
    <scope>NUCLEOTIDE SEQUENCE</scope>
    <source>
        <strain evidence="2">ChiSjej1B19-8411</strain>
    </source>
</reference>
<evidence type="ECO:0000259" key="1">
    <source>
        <dbReference type="Pfam" id="PF13482"/>
    </source>
</evidence>
<evidence type="ECO:0000313" key="2">
    <source>
        <dbReference type="EMBL" id="HIX58166.1"/>
    </source>
</evidence>
<evidence type="ECO:0000313" key="3">
    <source>
        <dbReference type="Proteomes" id="UP000886817"/>
    </source>
</evidence>